<feature type="compositionally biased region" description="Pro residues" evidence="1">
    <location>
        <begin position="42"/>
        <end position="52"/>
    </location>
</feature>
<proteinExistence type="predicted"/>
<evidence type="ECO:0000256" key="1">
    <source>
        <dbReference type="SAM" id="MobiDB-lite"/>
    </source>
</evidence>
<dbReference type="InterPro" id="IPR058330">
    <property type="entry name" value="DUF8017"/>
</dbReference>
<evidence type="ECO:0000259" key="3">
    <source>
        <dbReference type="Pfam" id="PF26056"/>
    </source>
</evidence>
<keyword evidence="2" id="KW-1133">Transmembrane helix</keyword>
<name>A0A6I6FFB4_9ACTN</name>
<reference evidence="4 5" key="1">
    <citation type="submission" date="2018-12" db="EMBL/GenBank/DDBJ databases">
        <title>Complete genome sequence of Streptomyces ficellus NRRL8067, the producer of ficellomycin, feldamycin and nojirimycin.</title>
        <authorList>
            <person name="Zhang H."/>
            <person name="Yue R."/>
            <person name="Liu Y."/>
            <person name="Li M."/>
            <person name="Mu H."/>
            <person name="Zhang J."/>
        </authorList>
    </citation>
    <scope>NUCLEOTIDE SEQUENCE [LARGE SCALE GENOMIC DNA]</scope>
    <source>
        <strain evidence="4 5">NRRL 8067</strain>
    </source>
</reference>
<dbReference type="Pfam" id="PF26056">
    <property type="entry name" value="DUF8017"/>
    <property type="match status" value="1"/>
</dbReference>
<sequence>MWPGQQQPTGDDPNAPNTPNAPGAQPNPYAQPYAPTVAQGPLVPPGAVPSGPPARGARSTTVMVAVAAAAVVVAAAGVTGYLVLGGEEDPAPRPGPPVAASSPPASPDGRGAAGRPVVAGWKTVVNPKKGIAFDVPPEWGVKAASWVSYVSDENDPEDKPLVGFAAPAMLKEQWCQSDDDRDGTPEDTPLASVGSRGEKDAGTPEEAARKSVELWVYGAYTQPDRDKVRVGAVTPYTTPSGLKGVVATASSSGAAGPGKCDVEGTATTFAFTGPEGEILSWTFLGAAGVSDRVPDATVRRILGTVRLTARTP</sequence>
<gene>
    <name evidence="4" type="ORF">EIZ62_02395</name>
</gene>
<dbReference type="Proteomes" id="UP000422572">
    <property type="component" value="Chromosome"/>
</dbReference>
<dbReference type="KEGG" id="sfic:EIZ62_02395"/>
<organism evidence="4 5">
    <name type="scientific">Streptomyces ficellus</name>
    <dbReference type="NCBI Taxonomy" id="1977088"/>
    <lineage>
        <taxon>Bacteria</taxon>
        <taxon>Bacillati</taxon>
        <taxon>Actinomycetota</taxon>
        <taxon>Actinomycetes</taxon>
        <taxon>Kitasatosporales</taxon>
        <taxon>Streptomycetaceae</taxon>
        <taxon>Streptomyces</taxon>
    </lineage>
</organism>
<dbReference type="RefSeq" id="WP_156691050.1">
    <property type="nucleotide sequence ID" value="NZ_CP034279.1"/>
</dbReference>
<feature type="compositionally biased region" description="Basic and acidic residues" evidence="1">
    <location>
        <begin position="196"/>
        <end position="208"/>
    </location>
</feature>
<evidence type="ECO:0000256" key="2">
    <source>
        <dbReference type="SAM" id="Phobius"/>
    </source>
</evidence>
<dbReference type="AlphaFoldDB" id="A0A6I6FFB4"/>
<feature type="compositionally biased region" description="Low complexity" evidence="1">
    <location>
        <begin position="8"/>
        <end position="35"/>
    </location>
</feature>
<feature type="region of interest" description="Disordered" evidence="1">
    <location>
        <begin position="175"/>
        <end position="208"/>
    </location>
</feature>
<keyword evidence="2" id="KW-0812">Transmembrane</keyword>
<evidence type="ECO:0000313" key="4">
    <source>
        <dbReference type="EMBL" id="QGV77229.1"/>
    </source>
</evidence>
<keyword evidence="5" id="KW-1185">Reference proteome</keyword>
<feature type="region of interest" description="Disordered" evidence="1">
    <location>
        <begin position="88"/>
        <end position="115"/>
    </location>
</feature>
<feature type="compositionally biased region" description="Low complexity" evidence="1">
    <location>
        <begin position="98"/>
        <end position="115"/>
    </location>
</feature>
<feature type="domain" description="DUF8017" evidence="3">
    <location>
        <begin position="115"/>
        <end position="308"/>
    </location>
</feature>
<evidence type="ECO:0000313" key="5">
    <source>
        <dbReference type="Proteomes" id="UP000422572"/>
    </source>
</evidence>
<accession>A0A6I6FFB4</accession>
<protein>
    <recommendedName>
        <fullName evidence="3">DUF8017 domain-containing protein</fullName>
    </recommendedName>
</protein>
<dbReference type="OrthoDB" id="3614545at2"/>
<feature type="transmembrane region" description="Helical" evidence="2">
    <location>
        <begin position="62"/>
        <end position="84"/>
    </location>
</feature>
<dbReference type="EMBL" id="CP034279">
    <property type="protein sequence ID" value="QGV77229.1"/>
    <property type="molecule type" value="Genomic_DNA"/>
</dbReference>
<feature type="region of interest" description="Disordered" evidence="1">
    <location>
        <begin position="1"/>
        <end position="57"/>
    </location>
</feature>
<keyword evidence="2" id="KW-0472">Membrane</keyword>